<dbReference type="Pfam" id="PF00005">
    <property type="entry name" value="ABC_tran"/>
    <property type="match status" value="2"/>
</dbReference>
<dbReference type="NCBIfam" id="NF008453">
    <property type="entry name" value="PRK11308.1"/>
    <property type="match status" value="2"/>
</dbReference>
<comment type="caution">
    <text evidence="6">The sequence shown here is derived from an EMBL/GenBank/DDBJ whole genome shotgun (WGS) entry which is preliminary data.</text>
</comment>
<dbReference type="Pfam" id="PF08352">
    <property type="entry name" value="oligo_HPY"/>
    <property type="match status" value="2"/>
</dbReference>
<dbReference type="AlphaFoldDB" id="A0A3N2BBQ6"/>
<evidence type="ECO:0000313" key="6">
    <source>
        <dbReference type="EMBL" id="ROR72701.1"/>
    </source>
</evidence>
<evidence type="ECO:0000256" key="3">
    <source>
        <dbReference type="ARBA" id="ARBA00022741"/>
    </source>
</evidence>
<dbReference type="PANTHER" id="PTHR43776:SF7">
    <property type="entry name" value="D,D-DIPEPTIDE TRANSPORT ATP-BINDING PROTEIN DDPF-RELATED"/>
    <property type="match status" value="1"/>
</dbReference>
<dbReference type="GO" id="GO:0005524">
    <property type="term" value="F:ATP binding"/>
    <property type="evidence" value="ECO:0007669"/>
    <property type="project" value="UniProtKB-KW"/>
</dbReference>
<dbReference type="PANTHER" id="PTHR43776">
    <property type="entry name" value="TRANSPORT ATP-BINDING PROTEIN"/>
    <property type="match status" value="1"/>
</dbReference>
<gene>
    <name evidence="6" type="ORF">EDD31_1060</name>
</gene>
<dbReference type="GO" id="GO:0016887">
    <property type="term" value="F:ATP hydrolysis activity"/>
    <property type="evidence" value="ECO:0007669"/>
    <property type="project" value="InterPro"/>
</dbReference>
<dbReference type="OrthoDB" id="4008250at2"/>
<accession>A0A3N2BBQ6</accession>
<protein>
    <submittedName>
        <fullName evidence="6">Peptide/nickel transport system ATP-binding protein</fullName>
    </submittedName>
</protein>
<feature type="domain" description="ABC transporter" evidence="5">
    <location>
        <begin position="287"/>
        <end position="532"/>
    </location>
</feature>
<dbReference type="CDD" id="cd03257">
    <property type="entry name" value="ABC_NikE_OppD_transporters"/>
    <property type="match status" value="2"/>
</dbReference>
<dbReference type="InterPro" id="IPR017871">
    <property type="entry name" value="ABC_transporter-like_CS"/>
</dbReference>
<name>A0A3N2BBQ6_9MICO</name>
<dbReference type="Gene3D" id="3.40.50.300">
    <property type="entry name" value="P-loop containing nucleotide triphosphate hydrolases"/>
    <property type="match status" value="2"/>
</dbReference>
<keyword evidence="3" id="KW-0547">Nucleotide-binding</keyword>
<dbReference type="SMART" id="SM00382">
    <property type="entry name" value="AAA"/>
    <property type="match status" value="2"/>
</dbReference>
<dbReference type="GO" id="GO:0055085">
    <property type="term" value="P:transmembrane transport"/>
    <property type="evidence" value="ECO:0007669"/>
    <property type="project" value="UniProtKB-ARBA"/>
</dbReference>
<keyword evidence="4 6" id="KW-0067">ATP-binding</keyword>
<evidence type="ECO:0000256" key="4">
    <source>
        <dbReference type="ARBA" id="ARBA00022840"/>
    </source>
</evidence>
<dbReference type="InterPro" id="IPR013563">
    <property type="entry name" value="Oligopep_ABC_C"/>
</dbReference>
<dbReference type="PROSITE" id="PS00211">
    <property type="entry name" value="ABC_TRANSPORTER_1"/>
    <property type="match status" value="2"/>
</dbReference>
<feature type="domain" description="ABC transporter" evidence="5">
    <location>
        <begin position="6"/>
        <end position="255"/>
    </location>
</feature>
<keyword evidence="2" id="KW-0813">Transport</keyword>
<reference evidence="6 7" key="1">
    <citation type="submission" date="2018-11" db="EMBL/GenBank/DDBJ databases">
        <title>Sequencing the genomes of 1000 actinobacteria strains.</title>
        <authorList>
            <person name="Klenk H.-P."/>
        </authorList>
    </citation>
    <scope>NUCLEOTIDE SEQUENCE [LARGE SCALE GENOMIC DNA]</scope>
    <source>
        <strain evidence="6 7">DSM 11294</strain>
    </source>
</reference>
<dbReference type="NCBIfam" id="NF007739">
    <property type="entry name" value="PRK10419.1"/>
    <property type="match status" value="2"/>
</dbReference>
<evidence type="ECO:0000256" key="1">
    <source>
        <dbReference type="ARBA" id="ARBA00005417"/>
    </source>
</evidence>
<dbReference type="InterPro" id="IPR003439">
    <property type="entry name" value="ABC_transporter-like_ATP-bd"/>
</dbReference>
<sequence>MNDSLLQVRDLTVAYQRVGARTTAVHGVSFDVGHGESVALVGESGSGKTSIGRAILGLHGRTTRLTGAISFDGTDLLTLGSARWRQMRGKRIALIPQDPLAGLNPVHTVGRQVAETLRTHGLASGHTARTLALEALRRAGLDEAEQRYDAYPHQLSGGQRQRVLIATALIGEPELIVADEPTSALDVTVQRRILDHIESLVGDSGTSMLLITHDLAVAADRTDRVVVLSGGEVVEEAPAATFRHVAQHPYSRRLVAAAPSMDSEPMVGEIVRPVAGPGAAKATTPLVEIDGVTKTFSRPGAADVAAVDGVSVQVHHGQSLGVVGESGSGKTTLARMVLGLTEPTSGLLRVAGQELHIGASARRRRRLYRQVQPVFQDPYSSLDPAHPISTSIAEPLRFLGACSRAERRRQVTELLDQVRLPRALAGRKPYELSGGQMQRVAIARALAIRPGLLVLDEPVSSLDVSVQDQILRLLAELREQSGLAYLFISHDLAVVRQICTDVAVMRHGKVVECGLTVEVFASPEHGYTRELLHAIPGRRAATGAAVVP</sequence>
<dbReference type="InterPro" id="IPR027417">
    <property type="entry name" value="P-loop_NTPase"/>
</dbReference>
<comment type="similarity">
    <text evidence="1">Belongs to the ABC transporter superfamily.</text>
</comment>
<dbReference type="EMBL" id="RKHK01000001">
    <property type="protein sequence ID" value="ROR72701.1"/>
    <property type="molecule type" value="Genomic_DNA"/>
</dbReference>
<dbReference type="GO" id="GO:0015833">
    <property type="term" value="P:peptide transport"/>
    <property type="evidence" value="ECO:0007669"/>
    <property type="project" value="InterPro"/>
</dbReference>
<organism evidence="6 7">
    <name type="scientific">Bogoriella caseilytica</name>
    <dbReference type="NCBI Taxonomy" id="56055"/>
    <lineage>
        <taxon>Bacteria</taxon>
        <taxon>Bacillati</taxon>
        <taxon>Actinomycetota</taxon>
        <taxon>Actinomycetes</taxon>
        <taxon>Micrococcales</taxon>
        <taxon>Bogoriellaceae</taxon>
        <taxon>Bogoriella</taxon>
    </lineage>
</organism>
<dbReference type="RefSeq" id="WP_123303228.1">
    <property type="nucleotide sequence ID" value="NZ_RKHK01000001.1"/>
</dbReference>
<proteinExistence type="inferred from homology"/>
<dbReference type="PROSITE" id="PS50893">
    <property type="entry name" value="ABC_TRANSPORTER_2"/>
    <property type="match status" value="2"/>
</dbReference>
<dbReference type="InterPro" id="IPR050319">
    <property type="entry name" value="ABC_transp_ATP-bind"/>
</dbReference>
<evidence type="ECO:0000259" key="5">
    <source>
        <dbReference type="PROSITE" id="PS50893"/>
    </source>
</evidence>
<dbReference type="SUPFAM" id="SSF52540">
    <property type="entry name" value="P-loop containing nucleoside triphosphate hydrolases"/>
    <property type="match status" value="2"/>
</dbReference>
<evidence type="ECO:0000313" key="7">
    <source>
        <dbReference type="Proteomes" id="UP000280668"/>
    </source>
</evidence>
<keyword evidence="7" id="KW-1185">Reference proteome</keyword>
<evidence type="ECO:0000256" key="2">
    <source>
        <dbReference type="ARBA" id="ARBA00022448"/>
    </source>
</evidence>
<dbReference type="Proteomes" id="UP000280668">
    <property type="component" value="Unassembled WGS sequence"/>
</dbReference>
<dbReference type="InterPro" id="IPR003593">
    <property type="entry name" value="AAA+_ATPase"/>
</dbReference>